<dbReference type="EMBL" id="PPUZ01000023">
    <property type="protein sequence ID" value="RZM81322.1"/>
    <property type="molecule type" value="Genomic_DNA"/>
</dbReference>
<evidence type="ECO:0000256" key="10">
    <source>
        <dbReference type="ARBA" id="ARBA00023004"/>
    </source>
</evidence>
<keyword evidence="8" id="KW-0249">Electron transport</keyword>
<feature type="transmembrane region" description="Helical" evidence="13">
    <location>
        <begin position="54"/>
        <end position="73"/>
    </location>
</feature>
<evidence type="ECO:0000256" key="11">
    <source>
        <dbReference type="ARBA" id="ARBA00023136"/>
    </source>
</evidence>
<evidence type="ECO:0000256" key="5">
    <source>
        <dbReference type="ARBA" id="ARBA00022617"/>
    </source>
</evidence>
<evidence type="ECO:0000313" key="15">
    <source>
        <dbReference type="EMBL" id="RZM81322.1"/>
    </source>
</evidence>
<feature type="domain" description="Cytochrome b561 bacterial/Ni-hydrogenase" evidence="14">
    <location>
        <begin position="10"/>
        <end position="194"/>
    </location>
</feature>
<dbReference type="GO" id="GO:0005886">
    <property type="term" value="C:plasma membrane"/>
    <property type="evidence" value="ECO:0007669"/>
    <property type="project" value="UniProtKB-SubCell"/>
</dbReference>
<keyword evidence="3" id="KW-0813">Transport</keyword>
<feature type="transmembrane region" description="Helical" evidence="13">
    <location>
        <begin position="94"/>
        <end position="112"/>
    </location>
</feature>
<evidence type="ECO:0000256" key="9">
    <source>
        <dbReference type="ARBA" id="ARBA00022989"/>
    </source>
</evidence>
<dbReference type="AlphaFoldDB" id="A0A4Q7EDV5"/>
<comment type="similarity">
    <text evidence="12">Belongs to the cytochrome b561 family.</text>
</comment>
<organism evidence="15 16">
    <name type="scientific">Pseudoalteromonas rubra</name>
    <dbReference type="NCBI Taxonomy" id="43658"/>
    <lineage>
        <taxon>Bacteria</taxon>
        <taxon>Pseudomonadati</taxon>
        <taxon>Pseudomonadota</taxon>
        <taxon>Gammaproteobacteria</taxon>
        <taxon>Alteromonadales</taxon>
        <taxon>Pseudoalteromonadaceae</taxon>
        <taxon>Pseudoalteromonas</taxon>
    </lineage>
</organism>
<dbReference type="GO" id="GO:0022904">
    <property type="term" value="P:respiratory electron transport chain"/>
    <property type="evidence" value="ECO:0007669"/>
    <property type="project" value="InterPro"/>
</dbReference>
<evidence type="ECO:0000313" key="16">
    <source>
        <dbReference type="Proteomes" id="UP000292345"/>
    </source>
</evidence>
<keyword evidence="7" id="KW-0479">Metal-binding</keyword>
<accession>A0A4Q7EDV5</accession>
<dbReference type="PANTHER" id="PTHR30529:SF7">
    <property type="entry name" value="CYTOCHROME B561 BACTERIAL_NI-HYDROGENASE DOMAIN-CONTAINING PROTEIN"/>
    <property type="match status" value="1"/>
</dbReference>
<evidence type="ECO:0000256" key="1">
    <source>
        <dbReference type="ARBA" id="ARBA00001970"/>
    </source>
</evidence>
<keyword evidence="5" id="KW-0349">Heme</keyword>
<keyword evidence="9 13" id="KW-1133">Transmembrane helix</keyword>
<dbReference type="InterPro" id="IPR011577">
    <property type="entry name" value="Cyt_b561_bac/Ni-Hgenase"/>
</dbReference>
<evidence type="ECO:0000256" key="7">
    <source>
        <dbReference type="ARBA" id="ARBA00022723"/>
    </source>
</evidence>
<comment type="cofactor">
    <cofactor evidence="1">
        <name>heme b</name>
        <dbReference type="ChEBI" id="CHEBI:60344"/>
    </cofactor>
</comment>
<dbReference type="SUPFAM" id="SSF81342">
    <property type="entry name" value="Transmembrane di-heme cytochromes"/>
    <property type="match status" value="1"/>
</dbReference>
<dbReference type="InterPro" id="IPR016174">
    <property type="entry name" value="Di-haem_cyt_TM"/>
</dbReference>
<dbReference type="RefSeq" id="WP_130244834.1">
    <property type="nucleotide sequence ID" value="NZ_PPUZ01000023.1"/>
</dbReference>
<keyword evidence="11 13" id="KW-0472">Membrane</keyword>
<feature type="transmembrane region" description="Helical" evidence="13">
    <location>
        <begin position="16"/>
        <end position="34"/>
    </location>
</feature>
<dbReference type="PANTHER" id="PTHR30529">
    <property type="entry name" value="CYTOCHROME B561"/>
    <property type="match status" value="1"/>
</dbReference>
<comment type="caution">
    <text evidence="15">The sequence shown here is derived from an EMBL/GenBank/DDBJ whole genome shotgun (WGS) entry which is preliminary data.</text>
</comment>
<evidence type="ECO:0000256" key="6">
    <source>
        <dbReference type="ARBA" id="ARBA00022692"/>
    </source>
</evidence>
<reference evidence="15 16" key="1">
    <citation type="submission" date="2018-01" db="EMBL/GenBank/DDBJ databases">
        <title>Co-occurrence of chitin degradation, pigmentation and bioactivity in marine Pseudoalteromonas.</title>
        <authorList>
            <person name="Paulsen S."/>
            <person name="Gram L."/>
            <person name="Machado H."/>
        </authorList>
    </citation>
    <scope>NUCLEOTIDE SEQUENCE [LARGE SCALE GENOMIC DNA]</scope>
    <source>
        <strain evidence="15 16">S1946</strain>
    </source>
</reference>
<dbReference type="Proteomes" id="UP000292345">
    <property type="component" value="Unassembled WGS sequence"/>
</dbReference>
<dbReference type="Pfam" id="PF01292">
    <property type="entry name" value="Ni_hydr_CYTB"/>
    <property type="match status" value="1"/>
</dbReference>
<keyword evidence="10" id="KW-0408">Iron</keyword>
<evidence type="ECO:0000256" key="2">
    <source>
        <dbReference type="ARBA" id="ARBA00004651"/>
    </source>
</evidence>
<evidence type="ECO:0000256" key="4">
    <source>
        <dbReference type="ARBA" id="ARBA00022475"/>
    </source>
</evidence>
<gene>
    <name evidence="15" type="ORF">C3B51_09095</name>
</gene>
<name>A0A4Q7EDV5_9GAMM</name>
<evidence type="ECO:0000256" key="8">
    <source>
        <dbReference type="ARBA" id="ARBA00022982"/>
    </source>
</evidence>
<sequence>MSIKNTARDYGTIAKWLHWGTALLFLAAYVSVYYRQWFTEAKTPQNWTALQLHLSLGVSIAVIVALRLIWRWLNTQPTAEPGTRIEHLAAHLGHYALYAVMIIAPLTGYIGTGVDTEFFFLFDIPKFESTALFTALVEQGMGLSFAEFEKPIDFIHKEILGAWLIWILILGHIAAALYHHLVKRDRTLLKMTHGGER</sequence>
<evidence type="ECO:0000256" key="3">
    <source>
        <dbReference type="ARBA" id="ARBA00022448"/>
    </source>
</evidence>
<dbReference type="GO" id="GO:0009055">
    <property type="term" value="F:electron transfer activity"/>
    <property type="evidence" value="ECO:0007669"/>
    <property type="project" value="InterPro"/>
</dbReference>
<feature type="transmembrane region" description="Helical" evidence="13">
    <location>
        <begin position="160"/>
        <end position="181"/>
    </location>
</feature>
<dbReference type="InterPro" id="IPR052168">
    <property type="entry name" value="Cytochrome_b561_oxidase"/>
</dbReference>
<evidence type="ECO:0000256" key="12">
    <source>
        <dbReference type="ARBA" id="ARBA00037975"/>
    </source>
</evidence>
<dbReference type="GO" id="GO:0020037">
    <property type="term" value="F:heme binding"/>
    <property type="evidence" value="ECO:0007669"/>
    <property type="project" value="TreeGrafter"/>
</dbReference>
<evidence type="ECO:0000259" key="14">
    <source>
        <dbReference type="Pfam" id="PF01292"/>
    </source>
</evidence>
<evidence type="ECO:0000256" key="13">
    <source>
        <dbReference type="SAM" id="Phobius"/>
    </source>
</evidence>
<keyword evidence="4" id="KW-1003">Cell membrane</keyword>
<proteinExistence type="inferred from homology"/>
<keyword evidence="6 13" id="KW-0812">Transmembrane</keyword>
<comment type="subcellular location">
    <subcellularLocation>
        <location evidence="2">Cell membrane</location>
        <topology evidence="2">Multi-pass membrane protein</topology>
    </subcellularLocation>
</comment>
<protein>
    <submittedName>
        <fullName evidence="15">Cytochrome B</fullName>
    </submittedName>
</protein>
<dbReference type="GO" id="GO:0046872">
    <property type="term" value="F:metal ion binding"/>
    <property type="evidence" value="ECO:0007669"/>
    <property type="project" value="UniProtKB-KW"/>
</dbReference>